<dbReference type="Pfam" id="PF08447">
    <property type="entry name" value="PAS_3"/>
    <property type="match status" value="1"/>
</dbReference>
<dbReference type="SUPFAM" id="SSF55874">
    <property type="entry name" value="ATPase domain of HSP90 chaperone/DNA topoisomerase II/histidine kinase"/>
    <property type="match status" value="1"/>
</dbReference>
<keyword evidence="10" id="KW-1185">Reference proteome</keyword>
<feature type="domain" description="Histidine kinase" evidence="7">
    <location>
        <begin position="143"/>
        <end position="357"/>
    </location>
</feature>
<dbReference type="OrthoDB" id="890870at2"/>
<name>A0A0H4PJ41_9BACT</name>
<gene>
    <name evidence="9" type="ORF">CA2015_3668</name>
</gene>
<dbReference type="NCBIfam" id="TIGR00229">
    <property type="entry name" value="sensory_box"/>
    <property type="match status" value="1"/>
</dbReference>
<comment type="catalytic activity">
    <reaction evidence="1">
        <text>ATP + protein L-histidine = ADP + protein N-phospho-L-histidine.</text>
        <dbReference type="EC" id="2.7.13.3"/>
    </reaction>
</comment>
<dbReference type="Gene3D" id="3.30.450.20">
    <property type="entry name" value="PAS domain"/>
    <property type="match status" value="1"/>
</dbReference>
<dbReference type="Pfam" id="PF02518">
    <property type="entry name" value="HATPase_c"/>
    <property type="match status" value="1"/>
</dbReference>
<evidence type="ECO:0000256" key="4">
    <source>
        <dbReference type="ARBA" id="ARBA00022679"/>
    </source>
</evidence>
<dbReference type="EMBL" id="CP012040">
    <property type="protein sequence ID" value="AKP53045.1"/>
    <property type="molecule type" value="Genomic_DNA"/>
</dbReference>
<dbReference type="EC" id="2.7.13.3" evidence="2"/>
<dbReference type="CDD" id="cd00082">
    <property type="entry name" value="HisKA"/>
    <property type="match status" value="1"/>
</dbReference>
<evidence type="ECO:0000256" key="5">
    <source>
        <dbReference type="ARBA" id="ARBA00022777"/>
    </source>
</evidence>
<evidence type="ECO:0000259" key="7">
    <source>
        <dbReference type="PROSITE" id="PS50109"/>
    </source>
</evidence>
<proteinExistence type="predicted"/>
<dbReference type="SMART" id="SM00387">
    <property type="entry name" value="HATPase_c"/>
    <property type="match status" value="1"/>
</dbReference>
<evidence type="ECO:0000313" key="9">
    <source>
        <dbReference type="EMBL" id="AKP53045.1"/>
    </source>
</evidence>
<dbReference type="Gene3D" id="1.10.287.130">
    <property type="match status" value="1"/>
</dbReference>
<evidence type="ECO:0000313" key="10">
    <source>
        <dbReference type="Proteomes" id="UP000036520"/>
    </source>
</evidence>
<reference evidence="9 10" key="1">
    <citation type="submission" date="2015-07" db="EMBL/GenBank/DDBJ databases">
        <authorList>
            <person name="Kim K.M."/>
        </authorList>
    </citation>
    <scope>NUCLEOTIDE SEQUENCE [LARGE SCALE GENOMIC DNA]</scope>
    <source>
        <strain evidence="9 10">KCTC 12363</strain>
    </source>
</reference>
<dbReference type="Gene3D" id="3.30.565.10">
    <property type="entry name" value="Histidine kinase-like ATPase, C-terminal domain"/>
    <property type="match status" value="1"/>
</dbReference>
<dbReference type="KEGG" id="camu:CA2015_3668"/>
<sequence length="357" mass="40939">MQDTELDFEEFFNLSPELLCVVGFDGHFKRVNTAFQNVLGYTEEELEKKPLSDFIHENDRESTHKIRENLKNGTPLNNFENRYLSKSGEVLWLSWTSKLVPGKKLIYGLARLVNPKKEMEAKRNELIKELTNTNEKLKQLTITISHDLRSPVNNLLAGFDLLDNERIKDTETVELVDLLRKSTLGLKTRLDDFLTSLKKEELLVVKVEPLLFENILTQSTNDIKSLIKNSNAKIITDFNEVPTIQFNKSYLESIFLNLISNSIKYTTPDVEPVIEIRSYLKAGITKLSIKDNGIGFDMNKVKQKIFGFDQKFHDNEESQGIGLYLVHKHVTALGGDIEVRSKPNKGTEFIVSFKNQL</sequence>
<dbReference type="PRINTS" id="PR00344">
    <property type="entry name" value="BCTRLSENSOR"/>
</dbReference>
<dbReference type="PANTHER" id="PTHR43304:SF1">
    <property type="entry name" value="PAC DOMAIN-CONTAINING PROTEIN"/>
    <property type="match status" value="1"/>
</dbReference>
<dbReference type="STRING" id="320787.CA2015_3668"/>
<feature type="domain" description="PAS" evidence="8">
    <location>
        <begin position="4"/>
        <end position="74"/>
    </location>
</feature>
<dbReference type="InterPro" id="IPR005467">
    <property type="entry name" value="His_kinase_dom"/>
</dbReference>
<evidence type="ECO:0000256" key="6">
    <source>
        <dbReference type="SAM" id="Coils"/>
    </source>
</evidence>
<dbReference type="PANTHER" id="PTHR43304">
    <property type="entry name" value="PHYTOCHROME-LIKE PROTEIN CPH1"/>
    <property type="match status" value="1"/>
</dbReference>
<dbReference type="InterPro" id="IPR003594">
    <property type="entry name" value="HATPase_dom"/>
</dbReference>
<evidence type="ECO:0000259" key="8">
    <source>
        <dbReference type="PROSITE" id="PS50112"/>
    </source>
</evidence>
<dbReference type="InterPro" id="IPR035965">
    <property type="entry name" value="PAS-like_dom_sf"/>
</dbReference>
<dbReference type="AlphaFoldDB" id="A0A0H4PJ41"/>
<dbReference type="SMART" id="SM00091">
    <property type="entry name" value="PAS"/>
    <property type="match status" value="1"/>
</dbReference>
<dbReference type="RefSeq" id="WP_048643195.1">
    <property type="nucleotide sequence ID" value="NZ_CAXBGM010000084.1"/>
</dbReference>
<keyword evidence="5 9" id="KW-0418">Kinase</keyword>
<dbReference type="InterPro" id="IPR000014">
    <property type="entry name" value="PAS"/>
</dbReference>
<feature type="coiled-coil region" evidence="6">
    <location>
        <begin position="116"/>
        <end position="143"/>
    </location>
</feature>
<keyword evidence="3" id="KW-0597">Phosphoprotein</keyword>
<protein>
    <recommendedName>
        <fullName evidence="2">histidine kinase</fullName>
        <ecNumber evidence="2">2.7.13.3</ecNumber>
    </recommendedName>
</protein>
<dbReference type="InterPro" id="IPR003661">
    <property type="entry name" value="HisK_dim/P_dom"/>
</dbReference>
<dbReference type="SUPFAM" id="SSF55785">
    <property type="entry name" value="PYP-like sensor domain (PAS domain)"/>
    <property type="match status" value="1"/>
</dbReference>
<dbReference type="InterPro" id="IPR004358">
    <property type="entry name" value="Sig_transdc_His_kin-like_C"/>
</dbReference>
<dbReference type="GO" id="GO:0000155">
    <property type="term" value="F:phosphorelay sensor kinase activity"/>
    <property type="evidence" value="ECO:0007669"/>
    <property type="project" value="InterPro"/>
</dbReference>
<dbReference type="CDD" id="cd00130">
    <property type="entry name" value="PAS"/>
    <property type="match status" value="1"/>
</dbReference>
<dbReference type="PROSITE" id="PS50109">
    <property type="entry name" value="HIS_KIN"/>
    <property type="match status" value="1"/>
</dbReference>
<dbReference type="InterPro" id="IPR036890">
    <property type="entry name" value="HATPase_C_sf"/>
</dbReference>
<keyword evidence="4" id="KW-0808">Transferase</keyword>
<keyword evidence="6" id="KW-0175">Coiled coil</keyword>
<dbReference type="Proteomes" id="UP000036520">
    <property type="component" value="Chromosome"/>
</dbReference>
<evidence type="ECO:0000256" key="3">
    <source>
        <dbReference type="ARBA" id="ARBA00022553"/>
    </source>
</evidence>
<accession>A0A0H4PJ41</accession>
<dbReference type="InterPro" id="IPR036097">
    <property type="entry name" value="HisK_dim/P_sf"/>
</dbReference>
<evidence type="ECO:0000256" key="2">
    <source>
        <dbReference type="ARBA" id="ARBA00012438"/>
    </source>
</evidence>
<dbReference type="InterPro" id="IPR013655">
    <property type="entry name" value="PAS_fold_3"/>
</dbReference>
<dbReference type="InterPro" id="IPR052162">
    <property type="entry name" value="Sensor_kinase/Photoreceptor"/>
</dbReference>
<organism evidence="9 10">
    <name type="scientific">Cyclobacterium amurskyense</name>
    <dbReference type="NCBI Taxonomy" id="320787"/>
    <lineage>
        <taxon>Bacteria</taxon>
        <taxon>Pseudomonadati</taxon>
        <taxon>Bacteroidota</taxon>
        <taxon>Cytophagia</taxon>
        <taxon>Cytophagales</taxon>
        <taxon>Cyclobacteriaceae</taxon>
        <taxon>Cyclobacterium</taxon>
    </lineage>
</organism>
<evidence type="ECO:0000256" key="1">
    <source>
        <dbReference type="ARBA" id="ARBA00000085"/>
    </source>
</evidence>
<dbReference type="PROSITE" id="PS50112">
    <property type="entry name" value="PAS"/>
    <property type="match status" value="1"/>
</dbReference>
<dbReference type="SUPFAM" id="SSF47384">
    <property type="entry name" value="Homodimeric domain of signal transducing histidine kinase"/>
    <property type="match status" value="1"/>
</dbReference>